<dbReference type="Proteomes" id="UP000521748">
    <property type="component" value="Unassembled WGS sequence"/>
</dbReference>
<feature type="transmembrane region" description="Helical" evidence="3">
    <location>
        <begin position="104"/>
        <end position="125"/>
    </location>
</feature>
<evidence type="ECO:0000256" key="1">
    <source>
        <dbReference type="ARBA" id="ARBA00023015"/>
    </source>
</evidence>
<evidence type="ECO:0000313" key="6">
    <source>
        <dbReference type="Proteomes" id="UP000521748"/>
    </source>
</evidence>
<keyword evidence="3" id="KW-0472">Membrane</keyword>
<dbReference type="Gene3D" id="1.10.10.1320">
    <property type="entry name" value="Anti-sigma factor, zinc-finger domain"/>
    <property type="match status" value="1"/>
</dbReference>
<name>A0A7Y9LRT0_9MICC</name>
<dbReference type="EMBL" id="JACBYQ010000001">
    <property type="protein sequence ID" value="NYE94411.1"/>
    <property type="molecule type" value="Genomic_DNA"/>
</dbReference>
<accession>A0A7Y9LRT0</accession>
<proteinExistence type="predicted"/>
<dbReference type="AlphaFoldDB" id="A0A7Y9LRT0"/>
<dbReference type="InterPro" id="IPR027383">
    <property type="entry name" value="Znf_put"/>
</dbReference>
<keyword evidence="6" id="KW-1185">Reference proteome</keyword>
<dbReference type="InterPro" id="IPR041916">
    <property type="entry name" value="Anti_sigma_zinc_sf"/>
</dbReference>
<keyword evidence="1" id="KW-0805">Transcription regulation</keyword>
<protein>
    <submittedName>
        <fullName evidence="5">RNA polymerase sigma-70 factor (ECF subfamily)</fullName>
    </submittedName>
</protein>
<evidence type="ECO:0000259" key="4">
    <source>
        <dbReference type="Pfam" id="PF13490"/>
    </source>
</evidence>
<evidence type="ECO:0000256" key="2">
    <source>
        <dbReference type="ARBA" id="ARBA00023163"/>
    </source>
</evidence>
<gene>
    <name evidence="5" type="ORF">FHU41_000632</name>
</gene>
<evidence type="ECO:0000256" key="3">
    <source>
        <dbReference type="SAM" id="Phobius"/>
    </source>
</evidence>
<keyword evidence="2" id="KW-0804">Transcription</keyword>
<keyword evidence="3" id="KW-1133">Transmembrane helix</keyword>
<sequence length="243" mass="25518">MSHTDPSGRTPDRYADWDAAYVLGSLSSAERHEFEKHLEDCPRCAVAVAELAGLPGLLSTLPESTVTELGVSNLPETARAPQKPAVALPKLAHQARRSKIRRRFAAAAVAAAVAASAAGITAALIPHTETSQAQAAGVPLSFSNVDANSVAVTGQALSVAWGTQIEWKCSYQGTPQSSGYEGPKPFELVVIDKQGKETVAASWDAQEDSVVSPVATVLTPIGQIAQIEVRWTNSGKVVVRAVL</sequence>
<evidence type="ECO:0000313" key="5">
    <source>
        <dbReference type="EMBL" id="NYE94411.1"/>
    </source>
</evidence>
<organism evidence="5 6">
    <name type="scientific">Psychromicrobium silvestre</name>
    <dbReference type="NCBI Taxonomy" id="1645614"/>
    <lineage>
        <taxon>Bacteria</taxon>
        <taxon>Bacillati</taxon>
        <taxon>Actinomycetota</taxon>
        <taxon>Actinomycetes</taxon>
        <taxon>Micrococcales</taxon>
        <taxon>Micrococcaceae</taxon>
        <taxon>Psychromicrobium</taxon>
    </lineage>
</organism>
<reference evidence="5 6" key="1">
    <citation type="submission" date="2020-07" db="EMBL/GenBank/DDBJ databases">
        <title>Sequencing the genomes of 1000 actinobacteria strains.</title>
        <authorList>
            <person name="Klenk H.-P."/>
        </authorList>
    </citation>
    <scope>NUCLEOTIDE SEQUENCE [LARGE SCALE GENOMIC DNA]</scope>
    <source>
        <strain evidence="5 6">DSM 102047</strain>
    </source>
</reference>
<keyword evidence="3" id="KW-0812">Transmembrane</keyword>
<feature type="domain" description="Putative zinc-finger" evidence="4">
    <location>
        <begin position="20"/>
        <end position="45"/>
    </location>
</feature>
<comment type="caution">
    <text evidence="5">The sequence shown here is derived from an EMBL/GenBank/DDBJ whole genome shotgun (WGS) entry which is preliminary data.</text>
</comment>
<dbReference type="RefSeq" id="WP_179388179.1">
    <property type="nucleotide sequence ID" value="NZ_JACBYQ010000001.1"/>
</dbReference>
<dbReference type="Pfam" id="PF13490">
    <property type="entry name" value="zf-HC2"/>
    <property type="match status" value="1"/>
</dbReference>